<dbReference type="Proteomes" id="UP000747542">
    <property type="component" value="Unassembled WGS sequence"/>
</dbReference>
<accession>A0A8J5NCR5</accession>
<comment type="caution">
    <text evidence="1">The sequence shown here is derived from an EMBL/GenBank/DDBJ whole genome shotgun (WGS) entry which is preliminary data.</text>
</comment>
<sequence length="66" mass="7515">MTFSFINSFSIYQQIMYSINGLWVINDVANQHGTLDCCGNPTLFSSVDMMVMAAEQWRFPDLVVLC</sequence>
<gene>
    <name evidence="1" type="ORF">Hamer_G016666</name>
</gene>
<name>A0A8J5NCR5_HOMAM</name>
<protein>
    <submittedName>
        <fullName evidence="1">Uncharacterized protein</fullName>
    </submittedName>
</protein>
<dbReference type="AlphaFoldDB" id="A0A8J5NCR5"/>
<evidence type="ECO:0000313" key="2">
    <source>
        <dbReference type="Proteomes" id="UP000747542"/>
    </source>
</evidence>
<evidence type="ECO:0000313" key="1">
    <source>
        <dbReference type="EMBL" id="KAG7177382.1"/>
    </source>
</evidence>
<organism evidence="1 2">
    <name type="scientific">Homarus americanus</name>
    <name type="common">American lobster</name>
    <dbReference type="NCBI Taxonomy" id="6706"/>
    <lineage>
        <taxon>Eukaryota</taxon>
        <taxon>Metazoa</taxon>
        <taxon>Ecdysozoa</taxon>
        <taxon>Arthropoda</taxon>
        <taxon>Crustacea</taxon>
        <taxon>Multicrustacea</taxon>
        <taxon>Malacostraca</taxon>
        <taxon>Eumalacostraca</taxon>
        <taxon>Eucarida</taxon>
        <taxon>Decapoda</taxon>
        <taxon>Pleocyemata</taxon>
        <taxon>Astacidea</taxon>
        <taxon>Nephropoidea</taxon>
        <taxon>Nephropidae</taxon>
        <taxon>Homarus</taxon>
    </lineage>
</organism>
<proteinExistence type="predicted"/>
<reference evidence="1" key="1">
    <citation type="journal article" date="2021" name="Sci. Adv.">
        <title>The American lobster genome reveals insights on longevity, neural, and immune adaptations.</title>
        <authorList>
            <person name="Polinski J.M."/>
            <person name="Zimin A.V."/>
            <person name="Clark K.F."/>
            <person name="Kohn A.B."/>
            <person name="Sadowski N."/>
            <person name="Timp W."/>
            <person name="Ptitsyn A."/>
            <person name="Khanna P."/>
            <person name="Romanova D.Y."/>
            <person name="Williams P."/>
            <person name="Greenwood S.J."/>
            <person name="Moroz L.L."/>
            <person name="Walt D.R."/>
            <person name="Bodnar A.G."/>
        </authorList>
    </citation>
    <scope>NUCLEOTIDE SEQUENCE</scope>
    <source>
        <strain evidence="1">GMGI-L3</strain>
    </source>
</reference>
<keyword evidence="2" id="KW-1185">Reference proteome</keyword>
<dbReference type="EMBL" id="JAHLQT010002318">
    <property type="protein sequence ID" value="KAG7177382.1"/>
    <property type="molecule type" value="Genomic_DNA"/>
</dbReference>